<accession>A0A543JQZ6</accession>
<comment type="caution">
    <text evidence="5">The sequence shown here is derived from an EMBL/GenBank/DDBJ whole genome shotgun (WGS) entry which is preliminary data.</text>
</comment>
<sequence>MSGIPSSTWYEDFFTELPNEFWRRAVPPEVTVDEIDFVERHLGLAPRSLVLDVPCGSGRHSLELARRGHRVTGVDLSAEAIGHARRAAAGLDVDFVRADMRAIPREGGFDAAVCLGNSFGYLELDGLREFAAALGAAVRPGGGLVVDFASAAESILPGYRAEPRTMRTGDITVHATGEYDVAGSRMFSRYRFTRGDEELDVTAIHHVYTVAQIVELLSDHGFADVGLFGGTDGEPFAVGGGRLLLVARRTS</sequence>
<keyword evidence="3" id="KW-0949">S-adenosyl-L-methionine</keyword>
<evidence type="ECO:0000313" key="5">
    <source>
        <dbReference type="EMBL" id="TQM85281.1"/>
    </source>
</evidence>
<dbReference type="PANTHER" id="PTHR43464:SF19">
    <property type="entry name" value="UBIQUINONE BIOSYNTHESIS O-METHYLTRANSFERASE, MITOCHONDRIAL"/>
    <property type="match status" value="1"/>
</dbReference>
<evidence type="ECO:0000256" key="2">
    <source>
        <dbReference type="ARBA" id="ARBA00022679"/>
    </source>
</evidence>
<keyword evidence="6" id="KW-1185">Reference proteome</keyword>
<dbReference type="PANTHER" id="PTHR43464">
    <property type="entry name" value="METHYLTRANSFERASE"/>
    <property type="match status" value="1"/>
</dbReference>
<dbReference type="Pfam" id="PF13649">
    <property type="entry name" value="Methyltransf_25"/>
    <property type="match status" value="1"/>
</dbReference>
<evidence type="ECO:0000256" key="1">
    <source>
        <dbReference type="ARBA" id="ARBA00022603"/>
    </source>
</evidence>
<gene>
    <name evidence="5" type="ORF">FHX81_7760</name>
</gene>
<dbReference type="InterPro" id="IPR041698">
    <property type="entry name" value="Methyltransf_25"/>
</dbReference>
<proteinExistence type="predicted"/>
<protein>
    <submittedName>
        <fullName evidence="5">Methyltransferase family protein</fullName>
    </submittedName>
</protein>
<dbReference type="Proteomes" id="UP000316628">
    <property type="component" value="Unassembled WGS sequence"/>
</dbReference>
<dbReference type="GO" id="GO:0008168">
    <property type="term" value="F:methyltransferase activity"/>
    <property type="evidence" value="ECO:0007669"/>
    <property type="project" value="UniProtKB-KW"/>
</dbReference>
<evidence type="ECO:0000259" key="4">
    <source>
        <dbReference type="Pfam" id="PF13649"/>
    </source>
</evidence>
<dbReference type="Gene3D" id="2.20.25.110">
    <property type="entry name" value="S-adenosyl-L-methionine-dependent methyltransferases"/>
    <property type="match status" value="1"/>
</dbReference>
<dbReference type="EMBL" id="VFPP01000001">
    <property type="protein sequence ID" value="TQM85281.1"/>
    <property type="molecule type" value="Genomic_DNA"/>
</dbReference>
<keyword evidence="2 5" id="KW-0808">Transferase</keyword>
<dbReference type="InterPro" id="IPR029063">
    <property type="entry name" value="SAM-dependent_MTases_sf"/>
</dbReference>
<dbReference type="SUPFAM" id="SSF53335">
    <property type="entry name" value="S-adenosyl-L-methionine-dependent methyltransferases"/>
    <property type="match status" value="1"/>
</dbReference>
<evidence type="ECO:0000313" key="6">
    <source>
        <dbReference type="Proteomes" id="UP000316628"/>
    </source>
</evidence>
<dbReference type="OrthoDB" id="279734at2"/>
<dbReference type="GO" id="GO:0032259">
    <property type="term" value="P:methylation"/>
    <property type="evidence" value="ECO:0007669"/>
    <property type="project" value="UniProtKB-KW"/>
</dbReference>
<organism evidence="5 6">
    <name type="scientific">Saccharothrix saharensis</name>
    <dbReference type="NCBI Taxonomy" id="571190"/>
    <lineage>
        <taxon>Bacteria</taxon>
        <taxon>Bacillati</taxon>
        <taxon>Actinomycetota</taxon>
        <taxon>Actinomycetes</taxon>
        <taxon>Pseudonocardiales</taxon>
        <taxon>Pseudonocardiaceae</taxon>
        <taxon>Saccharothrix</taxon>
    </lineage>
</organism>
<dbReference type="RefSeq" id="WP_141983341.1">
    <property type="nucleotide sequence ID" value="NZ_VFPP01000001.1"/>
</dbReference>
<reference evidence="5 6" key="1">
    <citation type="submission" date="2019-06" db="EMBL/GenBank/DDBJ databases">
        <title>Sequencing the genomes of 1000 actinobacteria strains.</title>
        <authorList>
            <person name="Klenk H.-P."/>
        </authorList>
    </citation>
    <scope>NUCLEOTIDE SEQUENCE [LARGE SCALE GENOMIC DNA]</scope>
    <source>
        <strain evidence="5 6">DSM 45456</strain>
    </source>
</reference>
<keyword evidence="1 5" id="KW-0489">Methyltransferase</keyword>
<dbReference type="Gene3D" id="3.40.50.150">
    <property type="entry name" value="Vaccinia Virus protein VP39"/>
    <property type="match status" value="1"/>
</dbReference>
<evidence type="ECO:0000256" key="3">
    <source>
        <dbReference type="ARBA" id="ARBA00022691"/>
    </source>
</evidence>
<feature type="domain" description="Methyltransferase" evidence="4">
    <location>
        <begin position="50"/>
        <end position="142"/>
    </location>
</feature>
<dbReference type="CDD" id="cd02440">
    <property type="entry name" value="AdoMet_MTases"/>
    <property type="match status" value="1"/>
</dbReference>
<dbReference type="AlphaFoldDB" id="A0A543JQZ6"/>
<name>A0A543JQZ6_9PSEU</name>